<gene>
    <name evidence="3" type="ORF">BVG16_01235</name>
</gene>
<evidence type="ECO:0000313" key="3">
    <source>
        <dbReference type="EMBL" id="OPA80999.1"/>
    </source>
</evidence>
<organism evidence="3 4">
    <name type="scientific">Paenibacillus selenitireducens</name>
    <dbReference type="NCBI Taxonomy" id="1324314"/>
    <lineage>
        <taxon>Bacteria</taxon>
        <taxon>Bacillati</taxon>
        <taxon>Bacillota</taxon>
        <taxon>Bacilli</taxon>
        <taxon>Bacillales</taxon>
        <taxon>Paenibacillaceae</taxon>
        <taxon>Paenibacillus</taxon>
    </lineage>
</organism>
<dbReference type="InterPro" id="IPR002347">
    <property type="entry name" value="SDR_fam"/>
</dbReference>
<dbReference type="PRINTS" id="PR00081">
    <property type="entry name" value="GDHRDH"/>
</dbReference>
<sequence>MVDKIVMITGANSGIGKAAALKFAMEGYRVIMACRNMRISKAVQQEVAEASDNASVDLMELDVSSFQSIRSFCAEFKQKYPRLDILIHNAAYLNHGEKEYRLSPEQIELSFATNVFGPLFMTNLLADHLEKSQDARILHACTTNIKNFFDPKRKIDFDNLRGEFRNSRRYSAYKMYGDSKMALLILTFRLAEELKGRGIKVNALQINRVKLSKATIDKLSPFWRVLAWAQNLTNPLPSGMADNYYYICTSEEFRHVTGRLINHNREIIQPSTSEKGIEQLKNIFGSGSYPQYANDHQHAETLWDLGIELAKYAP</sequence>
<protein>
    <submittedName>
        <fullName evidence="3">Short-chain dehydrogenase</fullName>
    </submittedName>
</protein>
<reference evidence="3 4" key="1">
    <citation type="submission" date="2017-01" db="EMBL/GenBank/DDBJ databases">
        <title>Genome analysis of Paenibacillus selenitrireducens ES3-24.</title>
        <authorList>
            <person name="Xu D."/>
            <person name="Yao R."/>
            <person name="Zheng S."/>
        </authorList>
    </citation>
    <scope>NUCLEOTIDE SEQUENCE [LARGE SCALE GENOMIC DNA]</scope>
    <source>
        <strain evidence="3 4">ES3-24</strain>
    </source>
</reference>
<keyword evidence="2" id="KW-0560">Oxidoreductase</keyword>
<dbReference type="PANTHER" id="PTHR24320:SF226">
    <property type="entry name" value="RETINOL DEHYDROGENASE 11"/>
    <property type="match status" value="1"/>
</dbReference>
<comment type="similarity">
    <text evidence="1">Belongs to the short-chain dehydrogenases/reductases (SDR) family.</text>
</comment>
<dbReference type="InterPro" id="IPR036291">
    <property type="entry name" value="NAD(P)-bd_dom_sf"/>
</dbReference>
<proteinExistence type="inferred from homology"/>
<accession>A0A1T2XMA1</accession>
<dbReference type="Pfam" id="PF00106">
    <property type="entry name" value="adh_short"/>
    <property type="match status" value="1"/>
</dbReference>
<dbReference type="STRING" id="1324314.BVG16_01235"/>
<keyword evidence="4" id="KW-1185">Reference proteome</keyword>
<name>A0A1T2XMA1_9BACL</name>
<comment type="caution">
    <text evidence="3">The sequence shown here is derived from an EMBL/GenBank/DDBJ whole genome shotgun (WGS) entry which is preliminary data.</text>
</comment>
<evidence type="ECO:0000313" key="4">
    <source>
        <dbReference type="Proteomes" id="UP000190188"/>
    </source>
</evidence>
<dbReference type="PANTHER" id="PTHR24320">
    <property type="entry name" value="RETINOL DEHYDROGENASE"/>
    <property type="match status" value="1"/>
</dbReference>
<dbReference type="RefSeq" id="WP_078496721.1">
    <property type="nucleotide sequence ID" value="NZ_MSZX01000001.1"/>
</dbReference>
<evidence type="ECO:0000256" key="1">
    <source>
        <dbReference type="ARBA" id="ARBA00006484"/>
    </source>
</evidence>
<dbReference type="GO" id="GO:0016491">
    <property type="term" value="F:oxidoreductase activity"/>
    <property type="evidence" value="ECO:0007669"/>
    <property type="project" value="UniProtKB-KW"/>
</dbReference>
<dbReference type="OrthoDB" id="9809821at2"/>
<dbReference type="AlphaFoldDB" id="A0A1T2XMA1"/>
<evidence type="ECO:0000256" key="2">
    <source>
        <dbReference type="ARBA" id="ARBA00023002"/>
    </source>
</evidence>
<dbReference type="Proteomes" id="UP000190188">
    <property type="component" value="Unassembled WGS sequence"/>
</dbReference>
<dbReference type="Gene3D" id="3.40.50.720">
    <property type="entry name" value="NAD(P)-binding Rossmann-like Domain"/>
    <property type="match status" value="1"/>
</dbReference>
<dbReference type="EMBL" id="MSZX01000001">
    <property type="protein sequence ID" value="OPA80999.1"/>
    <property type="molecule type" value="Genomic_DNA"/>
</dbReference>
<dbReference type="SUPFAM" id="SSF51735">
    <property type="entry name" value="NAD(P)-binding Rossmann-fold domains"/>
    <property type="match status" value="1"/>
</dbReference>